<dbReference type="AlphaFoldDB" id="A0A8H6M832"/>
<organism evidence="3 4">
    <name type="scientific">Ephemerocybe angulata</name>
    <dbReference type="NCBI Taxonomy" id="980116"/>
    <lineage>
        <taxon>Eukaryota</taxon>
        <taxon>Fungi</taxon>
        <taxon>Dikarya</taxon>
        <taxon>Basidiomycota</taxon>
        <taxon>Agaricomycotina</taxon>
        <taxon>Agaricomycetes</taxon>
        <taxon>Agaricomycetidae</taxon>
        <taxon>Agaricales</taxon>
        <taxon>Agaricineae</taxon>
        <taxon>Psathyrellaceae</taxon>
        <taxon>Ephemerocybe</taxon>
    </lineage>
</organism>
<proteinExistence type="predicted"/>
<dbReference type="Proteomes" id="UP000521943">
    <property type="component" value="Unassembled WGS sequence"/>
</dbReference>
<feature type="transmembrane region" description="Helical" evidence="2">
    <location>
        <begin position="86"/>
        <end position="106"/>
    </location>
</feature>
<evidence type="ECO:0000256" key="1">
    <source>
        <dbReference type="SAM" id="MobiDB-lite"/>
    </source>
</evidence>
<keyword evidence="4" id="KW-1185">Reference proteome</keyword>
<sequence>MCTKMSAGRRPQHQIIPHRHRKERPPDLYIRRTSNSGVPWMQSRCTLSINKGFVCVYEKAQKLEVLIFMGTETVENRVYEKPKKGLFWIGLFAAYRGVLLCVLLGVGQNESARRAGVVPATDRASSSPTASTAARRHRPMLAALRWLGIVQGVLEEDYSAPMSDDDDPLDDYLRLVYPSSSRLSHQAIATFTDPAHKSSSNACTFTALRTDSPGSPLDSTRRAEARTLELRLVLSNSLAMEIAARISKSEDRRARQGDVPE</sequence>
<gene>
    <name evidence="3" type="ORF">DFP72DRAFT_847304</name>
</gene>
<dbReference type="EMBL" id="JACGCI010000029">
    <property type="protein sequence ID" value="KAF6755571.1"/>
    <property type="molecule type" value="Genomic_DNA"/>
</dbReference>
<keyword evidence="2" id="KW-0472">Membrane</keyword>
<evidence type="ECO:0000313" key="3">
    <source>
        <dbReference type="EMBL" id="KAF6755571.1"/>
    </source>
</evidence>
<reference evidence="3 4" key="1">
    <citation type="submission" date="2020-07" db="EMBL/GenBank/DDBJ databases">
        <title>Comparative genomics of pyrophilous fungi reveals a link between fire events and developmental genes.</title>
        <authorList>
            <consortium name="DOE Joint Genome Institute"/>
            <person name="Steindorff A.S."/>
            <person name="Carver A."/>
            <person name="Calhoun S."/>
            <person name="Stillman K."/>
            <person name="Liu H."/>
            <person name="Lipzen A."/>
            <person name="Pangilinan J."/>
            <person name="Labutti K."/>
            <person name="Bruns T.D."/>
            <person name="Grigoriev I.V."/>
        </authorList>
    </citation>
    <scope>NUCLEOTIDE SEQUENCE [LARGE SCALE GENOMIC DNA]</scope>
    <source>
        <strain evidence="3 4">CBS 144469</strain>
    </source>
</reference>
<feature type="region of interest" description="Disordered" evidence="1">
    <location>
        <begin position="1"/>
        <end position="20"/>
    </location>
</feature>
<feature type="compositionally biased region" description="Basic residues" evidence="1">
    <location>
        <begin position="10"/>
        <end position="20"/>
    </location>
</feature>
<comment type="caution">
    <text evidence="3">The sequence shown here is derived from an EMBL/GenBank/DDBJ whole genome shotgun (WGS) entry which is preliminary data.</text>
</comment>
<protein>
    <submittedName>
        <fullName evidence="3">Uncharacterized protein</fullName>
    </submittedName>
</protein>
<evidence type="ECO:0000313" key="4">
    <source>
        <dbReference type="Proteomes" id="UP000521943"/>
    </source>
</evidence>
<keyword evidence="2" id="KW-0812">Transmembrane</keyword>
<keyword evidence="2" id="KW-1133">Transmembrane helix</keyword>
<accession>A0A8H6M832</accession>
<name>A0A8H6M832_9AGAR</name>
<evidence type="ECO:0000256" key="2">
    <source>
        <dbReference type="SAM" id="Phobius"/>
    </source>
</evidence>